<dbReference type="InterPro" id="IPR050951">
    <property type="entry name" value="Retrovirus_Pol_polyprotein"/>
</dbReference>
<evidence type="ECO:0000313" key="9">
    <source>
        <dbReference type="EMBL" id="KAA0064139.1"/>
    </source>
</evidence>
<dbReference type="Pfam" id="PF17921">
    <property type="entry name" value="Integrase_H2C2"/>
    <property type="match status" value="1"/>
</dbReference>
<organism evidence="10 12">
    <name type="scientific">Cucumis melo var. makuwa</name>
    <name type="common">Oriental melon</name>
    <dbReference type="NCBI Taxonomy" id="1194695"/>
    <lineage>
        <taxon>Eukaryota</taxon>
        <taxon>Viridiplantae</taxon>
        <taxon>Streptophyta</taxon>
        <taxon>Embryophyta</taxon>
        <taxon>Tracheophyta</taxon>
        <taxon>Spermatophyta</taxon>
        <taxon>Magnoliopsida</taxon>
        <taxon>eudicotyledons</taxon>
        <taxon>Gunneridae</taxon>
        <taxon>Pentapetalae</taxon>
        <taxon>rosids</taxon>
        <taxon>fabids</taxon>
        <taxon>Cucurbitales</taxon>
        <taxon>Cucurbitaceae</taxon>
        <taxon>Benincaseae</taxon>
        <taxon>Cucumis</taxon>
    </lineage>
</organism>
<comment type="caution">
    <text evidence="10">The sequence shown here is derived from an EMBL/GenBank/DDBJ whole genome shotgun (WGS) entry which is preliminary data.</text>
</comment>
<feature type="domain" description="Reverse transcriptase RNase H-like" evidence="7">
    <location>
        <begin position="12"/>
        <end position="109"/>
    </location>
</feature>
<sequence length="239" mass="27888">MTAPILTVLDGSGSFVIYNDASKKGLGCVLMQQGKVVTYVSHQLKSHEQNYPAHDLELAAMVFALKIWRHYLYGEKIQIFTDYKSLKYLFTQKELNMRKGRWLELVKDYDCEILYHPGKENMVADALSRKLNDPYLVKKRRLVEARRDEEFFISSDDGLMFERRLCVPADRAVKTELLTDAHSSPFFMHPGSTNMYQNLKQVYWWKNNPILIHIFSFLEEVHSLLVMKLFLIPPSHPTP</sequence>
<evidence type="ECO:0000259" key="7">
    <source>
        <dbReference type="Pfam" id="PF17917"/>
    </source>
</evidence>
<evidence type="ECO:0000256" key="5">
    <source>
        <dbReference type="ARBA" id="ARBA00022801"/>
    </source>
</evidence>
<evidence type="ECO:0000256" key="3">
    <source>
        <dbReference type="ARBA" id="ARBA00022722"/>
    </source>
</evidence>
<dbReference type="Proteomes" id="UP000321393">
    <property type="component" value="Unassembled WGS sequence"/>
</dbReference>
<dbReference type="PANTHER" id="PTHR37984:SF5">
    <property type="entry name" value="PROTEIN NYNRIN-LIKE"/>
    <property type="match status" value="1"/>
</dbReference>
<gene>
    <name evidence="10" type="ORF">E5676_scaffold2030G00120</name>
    <name evidence="9" type="ORF">E6C27_scaffold548G00580</name>
</gene>
<dbReference type="InterPro" id="IPR043502">
    <property type="entry name" value="DNA/RNA_pol_sf"/>
</dbReference>
<keyword evidence="4" id="KW-0255">Endonuclease</keyword>
<reference evidence="11 12" key="1">
    <citation type="submission" date="2019-08" db="EMBL/GenBank/DDBJ databases">
        <title>Draft genome sequences of two oriental melons (Cucumis melo L. var makuwa).</title>
        <authorList>
            <person name="Kwon S.-Y."/>
        </authorList>
    </citation>
    <scope>NUCLEOTIDE SEQUENCE [LARGE SCALE GENOMIC DNA]</scope>
    <source>
        <strain evidence="12">cv. Chang Bougi</strain>
        <strain evidence="11">cv. SW 3</strain>
        <tissue evidence="10">Leaf</tissue>
    </source>
</reference>
<keyword evidence="5" id="KW-0378">Hydrolase</keyword>
<accession>A0A5D3DZD1</accession>
<evidence type="ECO:0000259" key="8">
    <source>
        <dbReference type="Pfam" id="PF17921"/>
    </source>
</evidence>
<keyword evidence="3" id="KW-0540">Nuclease</keyword>
<keyword evidence="6" id="KW-0695">RNA-directed DNA polymerase</keyword>
<dbReference type="Gene3D" id="1.10.340.70">
    <property type="match status" value="1"/>
</dbReference>
<dbReference type="CDD" id="cd09274">
    <property type="entry name" value="RNase_HI_RT_Ty3"/>
    <property type="match status" value="1"/>
</dbReference>
<evidence type="ECO:0000256" key="6">
    <source>
        <dbReference type="ARBA" id="ARBA00022918"/>
    </source>
</evidence>
<dbReference type="EMBL" id="SSTE01001908">
    <property type="protein sequence ID" value="KAA0064139.1"/>
    <property type="molecule type" value="Genomic_DNA"/>
</dbReference>
<dbReference type="OrthoDB" id="1738613at2759"/>
<protein>
    <submittedName>
        <fullName evidence="10">Ty3-gypsy retrotransposon protein</fullName>
    </submittedName>
</protein>
<dbReference type="Pfam" id="PF17917">
    <property type="entry name" value="RT_RNaseH"/>
    <property type="match status" value="1"/>
</dbReference>
<evidence type="ECO:0000256" key="4">
    <source>
        <dbReference type="ARBA" id="ARBA00022759"/>
    </source>
</evidence>
<keyword evidence="2" id="KW-0548">Nucleotidyltransferase</keyword>
<keyword evidence="1" id="KW-0808">Transferase</keyword>
<proteinExistence type="predicted"/>
<dbReference type="PANTHER" id="PTHR37984">
    <property type="entry name" value="PROTEIN CBG26694"/>
    <property type="match status" value="1"/>
</dbReference>
<dbReference type="EMBL" id="SSTD01002097">
    <property type="protein sequence ID" value="TYK28600.1"/>
    <property type="molecule type" value="Genomic_DNA"/>
</dbReference>
<dbReference type="AlphaFoldDB" id="A0A5D3DZD1"/>
<evidence type="ECO:0000313" key="12">
    <source>
        <dbReference type="Proteomes" id="UP000321947"/>
    </source>
</evidence>
<feature type="domain" description="Integrase zinc-binding" evidence="8">
    <location>
        <begin position="171"/>
        <end position="207"/>
    </location>
</feature>
<dbReference type="InterPro" id="IPR041588">
    <property type="entry name" value="Integrase_H2C2"/>
</dbReference>
<dbReference type="SUPFAM" id="SSF56672">
    <property type="entry name" value="DNA/RNA polymerases"/>
    <property type="match status" value="1"/>
</dbReference>
<name>A0A5D3DZD1_CUCMM</name>
<dbReference type="InterPro" id="IPR041373">
    <property type="entry name" value="RT_RNaseH"/>
</dbReference>
<evidence type="ECO:0000256" key="2">
    <source>
        <dbReference type="ARBA" id="ARBA00022695"/>
    </source>
</evidence>
<dbReference type="GO" id="GO:0016787">
    <property type="term" value="F:hydrolase activity"/>
    <property type="evidence" value="ECO:0007669"/>
    <property type="project" value="UniProtKB-KW"/>
</dbReference>
<dbReference type="Gene3D" id="3.10.20.370">
    <property type="match status" value="1"/>
</dbReference>
<dbReference type="GO" id="GO:0004519">
    <property type="term" value="F:endonuclease activity"/>
    <property type="evidence" value="ECO:0007669"/>
    <property type="project" value="UniProtKB-KW"/>
</dbReference>
<dbReference type="GO" id="GO:0003964">
    <property type="term" value="F:RNA-directed DNA polymerase activity"/>
    <property type="evidence" value="ECO:0007669"/>
    <property type="project" value="UniProtKB-KW"/>
</dbReference>
<evidence type="ECO:0000256" key="1">
    <source>
        <dbReference type="ARBA" id="ARBA00022679"/>
    </source>
</evidence>
<evidence type="ECO:0000313" key="11">
    <source>
        <dbReference type="Proteomes" id="UP000321393"/>
    </source>
</evidence>
<dbReference type="FunFam" id="3.10.20.370:FF:000001">
    <property type="entry name" value="Retrovirus-related Pol polyprotein from transposon 17.6-like protein"/>
    <property type="match status" value="1"/>
</dbReference>
<dbReference type="Proteomes" id="UP000321947">
    <property type="component" value="Unassembled WGS sequence"/>
</dbReference>
<evidence type="ECO:0000313" key="10">
    <source>
        <dbReference type="EMBL" id="TYK28600.1"/>
    </source>
</evidence>